<keyword evidence="1" id="KW-0812">Transmembrane</keyword>
<dbReference type="AlphaFoldDB" id="A0AAJ0BB90"/>
<evidence type="ECO:0000256" key="1">
    <source>
        <dbReference type="SAM" id="Phobius"/>
    </source>
</evidence>
<keyword evidence="4" id="KW-1185">Reference proteome</keyword>
<dbReference type="Proteomes" id="UP001239445">
    <property type="component" value="Unassembled WGS sequence"/>
</dbReference>
<dbReference type="InterPro" id="IPR051091">
    <property type="entry name" value="O-Glucosyltr/Glycosyltrsf_90"/>
</dbReference>
<keyword evidence="1" id="KW-0472">Membrane</keyword>
<sequence>MRSAFVPPRRPSDLVRYLIPSLLVAAFLFFYTSDIDFFSSRLATGSHPIDSLIRAAEKSFTDTLAKETFTLADAATAYRERRGRHPPPGFDAWHKFAAERNAIVVEDFWDQIYNDLEPFWGLKPARIRKDAWDFEMRISVRNGKATAESDWFWTQIWLHMIRTIEHLLPDMDLALNAMDEPRMVVPWEEMKDLMDLAEETRTMPDARGVISDWAKRPGLGRDVEPDEKTTDKAWEHTRPYWLIARRGCPNSSLTRHARTLRNFTRTPMIASPFSLSHMHHGFVANTTLAADFCNQPDLQALNGIFVEPLSVSATKVLFPMFGGSKLAVNNDILLPAPMYWSAEERFMGTEEDAAIRWEDKLDGVIWRGVATGGKNTAHNWRSFQRHRFVAMNNGSAVSMAEKEGRVENFVLPANGYELRAQENKQLGEWVEQWSDVRFVDLMCDTADGEKEGGCDYAERFFQVGWGMTMAEQFGYKYLPDIDGNSFSGRYLGFLRSTSLPIKATLWREWHDSRLTAWKHFVPMDNRYGDWYGIMEYFLGYEDKGGHDEIAKRIALGGREWAHRVLRREDMQIYVLRLLLEYARVSDDKREQMGWVEDLVE</sequence>
<accession>A0AAJ0BB90</accession>
<dbReference type="InterPro" id="IPR006598">
    <property type="entry name" value="CAP10"/>
</dbReference>
<dbReference type="PANTHER" id="PTHR12203">
    <property type="entry name" value="KDEL LYS-ASP-GLU-LEU CONTAINING - RELATED"/>
    <property type="match status" value="1"/>
</dbReference>
<evidence type="ECO:0000313" key="3">
    <source>
        <dbReference type="EMBL" id="KAK1753547.1"/>
    </source>
</evidence>
<proteinExistence type="predicted"/>
<protein>
    <recommendedName>
        <fullName evidence="2">Glycosyl transferase CAP10 domain-containing protein</fullName>
    </recommendedName>
</protein>
<feature type="transmembrane region" description="Helical" evidence="1">
    <location>
        <begin position="14"/>
        <end position="32"/>
    </location>
</feature>
<dbReference type="PANTHER" id="PTHR12203:SF22">
    <property type="entry name" value="CAPSULE ASSOCIATED PROTEIN"/>
    <property type="match status" value="1"/>
</dbReference>
<evidence type="ECO:0000313" key="4">
    <source>
        <dbReference type="Proteomes" id="UP001239445"/>
    </source>
</evidence>
<feature type="domain" description="Glycosyl transferase CAP10" evidence="2">
    <location>
        <begin position="282"/>
        <end position="588"/>
    </location>
</feature>
<organism evidence="3 4">
    <name type="scientific">Echria macrotheca</name>
    <dbReference type="NCBI Taxonomy" id="438768"/>
    <lineage>
        <taxon>Eukaryota</taxon>
        <taxon>Fungi</taxon>
        <taxon>Dikarya</taxon>
        <taxon>Ascomycota</taxon>
        <taxon>Pezizomycotina</taxon>
        <taxon>Sordariomycetes</taxon>
        <taxon>Sordariomycetidae</taxon>
        <taxon>Sordariales</taxon>
        <taxon>Schizotheciaceae</taxon>
        <taxon>Echria</taxon>
    </lineage>
</organism>
<reference evidence="3" key="1">
    <citation type="submission" date="2023-06" db="EMBL/GenBank/DDBJ databases">
        <title>Genome-scale phylogeny and comparative genomics of the fungal order Sordariales.</title>
        <authorList>
            <consortium name="Lawrence Berkeley National Laboratory"/>
            <person name="Hensen N."/>
            <person name="Bonometti L."/>
            <person name="Westerberg I."/>
            <person name="Brannstrom I.O."/>
            <person name="Guillou S."/>
            <person name="Cros-Aarteil S."/>
            <person name="Calhoun S."/>
            <person name="Haridas S."/>
            <person name="Kuo A."/>
            <person name="Mondo S."/>
            <person name="Pangilinan J."/>
            <person name="Riley R."/>
            <person name="Labutti K."/>
            <person name="Andreopoulos B."/>
            <person name="Lipzen A."/>
            <person name="Chen C."/>
            <person name="Yanf M."/>
            <person name="Daum C."/>
            <person name="Ng V."/>
            <person name="Clum A."/>
            <person name="Steindorff A."/>
            <person name="Ohm R."/>
            <person name="Martin F."/>
            <person name="Silar P."/>
            <person name="Natvig D."/>
            <person name="Lalanne C."/>
            <person name="Gautier V."/>
            <person name="Ament-Velasquez S.L."/>
            <person name="Kruys A."/>
            <person name="Hutchinson M.I."/>
            <person name="Powell A.J."/>
            <person name="Barry K."/>
            <person name="Miller A.N."/>
            <person name="Grigoriev I.V."/>
            <person name="Debuchy R."/>
            <person name="Gladieux P."/>
            <person name="Thoren M.H."/>
            <person name="Johannesson H."/>
        </authorList>
    </citation>
    <scope>NUCLEOTIDE SEQUENCE</scope>
    <source>
        <strain evidence="3">PSN4</strain>
    </source>
</reference>
<keyword evidence="1" id="KW-1133">Transmembrane helix</keyword>
<evidence type="ECO:0000259" key="2">
    <source>
        <dbReference type="SMART" id="SM00672"/>
    </source>
</evidence>
<dbReference type="EMBL" id="MU839837">
    <property type="protein sequence ID" value="KAK1753547.1"/>
    <property type="molecule type" value="Genomic_DNA"/>
</dbReference>
<name>A0AAJ0BB90_9PEZI</name>
<dbReference type="SMART" id="SM00672">
    <property type="entry name" value="CAP10"/>
    <property type="match status" value="1"/>
</dbReference>
<gene>
    <name evidence="3" type="ORF">QBC47DRAFT_430311</name>
</gene>
<comment type="caution">
    <text evidence="3">The sequence shown here is derived from an EMBL/GenBank/DDBJ whole genome shotgun (WGS) entry which is preliminary data.</text>
</comment>
<dbReference type="Pfam" id="PF05686">
    <property type="entry name" value="Glyco_transf_90"/>
    <property type="match status" value="1"/>
</dbReference>